<dbReference type="KEGG" id="tet:TTHERM_00030460"/>
<dbReference type="Pfam" id="PF15963">
    <property type="entry name" value="Myb_DNA-bind_7"/>
    <property type="match status" value="1"/>
</dbReference>
<dbReference type="InterPro" id="IPR039467">
    <property type="entry name" value="TFIIIB_B''_Myb"/>
</dbReference>
<name>Q22MS7_TETTS</name>
<keyword evidence="4" id="KW-0238">DNA-binding</keyword>
<dbReference type="AlphaFoldDB" id="Q22MS7"/>
<dbReference type="GeneID" id="7828674"/>
<evidence type="ECO:0000313" key="5">
    <source>
        <dbReference type="Proteomes" id="UP000009168"/>
    </source>
</evidence>
<evidence type="ECO:0000313" key="4">
    <source>
        <dbReference type="EMBL" id="EAR86505.2"/>
    </source>
</evidence>
<feature type="domain" description="SANT" evidence="3">
    <location>
        <begin position="101"/>
        <end position="153"/>
    </location>
</feature>
<dbReference type="Proteomes" id="UP000009168">
    <property type="component" value="Unassembled WGS sequence"/>
</dbReference>
<dbReference type="SMART" id="SM00717">
    <property type="entry name" value="SANT"/>
    <property type="match status" value="1"/>
</dbReference>
<keyword evidence="1" id="KW-0175">Coiled coil</keyword>
<evidence type="ECO:0000259" key="3">
    <source>
        <dbReference type="PROSITE" id="PS51293"/>
    </source>
</evidence>
<organism evidence="4 5">
    <name type="scientific">Tetrahymena thermophila (strain SB210)</name>
    <dbReference type="NCBI Taxonomy" id="312017"/>
    <lineage>
        <taxon>Eukaryota</taxon>
        <taxon>Sar</taxon>
        <taxon>Alveolata</taxon>
        <taxon>Ciliophora</taxon>
        <taxon>Intramacronucleata</taxon>
        <taxon>Oligohymenophorea</taxon>
        <taxon>Hymenostomatida</taxon>
        <taxon>Tetrahymenina</taxon>
        <taxon>Tetrahymenidae</taxon>
        <taxon>Tetrahymena</taxon>
    </lineage>
</organism>
<proteinExistence type="predicted"/>
<sequence>MQENSDKQNILKIQDEWQKGFFDKLKELGVDQLNNQDNLLAINGDLSQQILNNKEEPIQNEENTLRGTVNDILKKKKKHKENKNQTIKLSEDQDSPKKSKLNSKQWKQDELKKFYKGLKTYGLNFQLISDYMKTKTMKQVRQKYNRECKKNKKLIDETLKYYDETGQKKARKIIKAKFNQLKRLNSNLQSQKSLEQLSQIPSNSYQLSKSESVNSAFDFMDQQIANICKKKMEEKENQNNSQENSKETK</sequence>
<protein>
    <submittedName>
        <fullName evidence="4">Myb-like DNA-binding domain protein</fullName>
    </submittedName>
</protein>
<feature type="coiled-coil region" evidence="1">
    <location>
        <begin position="137"/>
        <end position="191"/>
    </location>
</feature>
<dbReference type="RefSeq" id="XP_976943.2">
    <property type="nucleotide sequence ID" value="XM_971850.2"/>
</dbReference>
<dbReference type="GO" id="GO:0003677">
    <property type="term" value="F:DNA binding"/>
    <property type="evidence" value="ECO:0007669"/>
    <property type="project" value="UniProtKB-KW"/>
</dbReference>
<reference evidence="5" key="1">
    <citation type="journal article" date="2006" name="PLoS Biol.">
        <title>Macronuclear genome sequence of the ciliate Tetrahymena thermophila, a model eukaryote.</title>
        <authorList>
            <person name="Eisen J.A."/>
            <person name="Coyne R.S."/>
            <person name="Wu M."/>
            <person name="Wu D."/>
            <person name="Thiagarajan M."/>
            <person name="Wortman J.R."/>
            <person name="Badger J.H."/>
            <person name="Ren Q."/>
            <person name="Amedeo P."/>
            <person name="Jones K.M."/>
            <person name="Tallon L.J."/>
            <person name="Delcher A.L."/>
            <person name="Salzberg S.L."/>
            <person name="Silva J.C."/>
            <person name="Haas B.J."/>
            <person name="Majoros W.H."/>
            <person name="Farzad M."/>
            <person name="Carlton J.M."/>
            <person name="Smith R.K. Jr."/>
            <person name="Garg J."/>
            <person name="Pearlman R.E."/>
            <person name="Karrer K.M."/>
            <person name="Sun L."/>
            <person name="Manning G."/>
            <person name="Elde N.C."/>
            <person name="Turkewitz A.P."/>
            <person name="Asai D.J."/>
            <person name="Wilkes D.E."/>
            <person name="Wang Y."/>
            <person name="Cai H."/>
            <person name="Collins K."/>
            <person name="Stewart B.A."/>
            <person name="Lee S.R."/>
            <person name="Wilamowska K."/>
            <person name="Weinberg Z."/>
            <person name="Ruzzo W.L."/>
            <person name="Wloga D."/>
            <person name="Gaertig J."/>
            <person name="Frankel J."/>
            <person name="Tsao C.-C."/>
            <person name="Gorovsky M.A."/>
            <person name="Keeling P.J."/>
            <person name="Waller R.F."/>
            <person name="Patron N.J."/>
            <person name="Cherry J.M."/>
            <person name="Stover N.A."/>
            <person name="Krieger C.J."/>
            <person name="del Toro C."/>
            <person name="Ryder H.F."/>
            <person name="Williamson S.C."/>
            <person name="Barbeau R.A."/>
            <person name="Hamilton E.P."/>
            <person name="Orias E."/>
        </authorList>
    </citation>
    <scope>NUCLEOTIDE SEQUENCE [LARGE SCALE GENOMIC DNA]</scope>
    <source>
        <strain evidence="5">SB210</strain>
    </source>
</reference>
<feature type="region of interest" description="Disordered" evidence="2">
    <location>
        <begin position="230"/>
        <end position="249"/>
    </location>
</feature>
<dbReference type="OrthoDB" id="272624at2759"/>
<dbReference type="HOGENOM" id="CLU_1216879_0_0_1"/>
<dbReference type="SUPFAM" id="SSF46689">
    <property type="entry name" value="Homeodomain-like"/>
    <property type="match status" value="1"/>
</dbReference>
<evidence type="ECO:0000256" key="1">
    <source>
        <dbReference type="SAM" id="Coils"/>
    </source>
</evidence>
<dbReference type="InterPro" id="IPR017884">
    <property type="entry name" value="SANT_dom"/>
</dbReference>
<dbReference type="InterPro" id="IPR001005">
    <property type="entry name" value="SANT/Myb"/>
</dbReference>
<dbReference type="InParanoid" id="Q22MS7"/>
<dbReference type="CDD" id="cd00167">
    <property type="entry name" value="SANT"/>
    <property type="match status" value="1"/>
</dbReference>
<accession>Q22MS7</accession>
<dbReference type="Gene3D" id="1.20.58.1880">
    <property type="match status" value="1"/>
</dbReference>
<dbReference type="EMBL" id="GG662720">
    <property type="protein sequence ID" value="EAR86505.2"/>
    <property type="molecule type" value="Genomic_DNA"/>
</dbReference>
<keyword evidence="5" id="KW-1185">Reference proteome</keyword>
<feature type="region of interest" description="Disordered" evidence="2">
    <location>
        <begin position="55"/>
        <end position="105"/>
    </location>
</feature>
<gene>
    <name evidence="4" type="ORF">TTHERM_00030460</name>
</gene>
<dbReference type="PROSITE" id="PS51293">
    <property type="entry name" value="SANT"/>
    <property type="match status" value="1"/>
</dbReference>
<evidence type="ECO:0000256" key="2">
    <source>
        <dbReference type="SAM" id="MobiDB-lite"/>
    </source>
</evidence>
<dbReference type="InterPro" id="IPR009057">
    <property type="entry name" value="Homeodomain-like_sf"/>
</dbReference>